<gene>
    <name evidence="1" type="ORF">RGE70_04455</name>
</gene>
<evidence type="ECO:0000313" key="2">
    <source>
        <dbReference type="Proteomes" id="UP001529491"/>
    </source>
</evidence>
<keyword evidence="2" id="KW-1185">Reference proteome</keyword>
<dbReference type="PANTHER" id="PTHR38451">
    <property type="entry name" value="TRNA (ADENINE(22)-N(1))-METHYLTRANSFERASE"/>
    <property type="match status" value="1"/>
</dbReference>
<accession>A0ABZ0K251</accession>
<dbReference type="RefSeq" id="WP_310470338.1">
    <property type="nucleotide sequence ID" value="NZ_CP136522.1"/>
</dbReference>
<dbReference type="Pfam" id="PF12847">
    <property type="entry name" value="Methyltransf_18"/>
    <property type="match status" value="1"/>
</dbReference>
<evidence type="ECO:0000313" key="1">
    <source>
        <dbReference type="EMBL" id="WOT06069.1"/>
    </source>
</evidence>
<organism evidence="1 2">
    <name type="scientific">Shewanella youngdeokensis</name>
    <dbReference type="NCBI Taxonomy" id="2999068"/>
    <lineage>
        <taxon>Bacteria</taxon>
        <taxon>Pseudomonadati</taxon>
        <taxon>Pseudomonadota</taxon>
        <taxon>Gammaproteobacteria</taxon>
        <taxon>Alteromonadales</taxon>
        <taxon>Shewanellaceae</taxon>
        <taxon>Shewanella</taxon>
    </lineage>
</organism>
<dbReference type="PANTHER" id="PTHR38451:SF1">
    <property type="entry name" value="TRNA (ADENINE(22)-N(1))-METHYLTRANSFERASE"/>
    <property type="match status" value="1"/>
</dbReference>
<dbReference type="EMBL" id="CP136522">
    <property type="protein sequence ID" value="WOT06069.1"/>
    <property type="molecule type" value="Genomic_DNA"/>
</dbReference>
<reference evidence="1 2" key="1">
    <citation type="submission" date="2023-10" db="EMBL/GenBank/DDBJ databases">
        <title>Complete genome sequence of Shewanella sp. DAU334.</title>
        <authorList>
            <person name="Lee Y.-S."/>
            <person name="Jeong H.-R."/>
            <person name="Hwang E.-J."/>
            <person name="Choi Y.-L."/>
            <person name="Kim G.-D."/>
        </authorList>
    </citation>
    <scope>NUCLEOTIDE SEQUENCE [LARGE SCALE GENOMIC DNA]</scope>
    <source>
        <strain evidence="1 2">DAU334</strain>
    </source>
</reference>
<dbReference type="SUPFAM" id="SSF53335">
    <property type="entry name" value="S-adenosyl-L-methionine-dependent methyltransferases"/>
    <property type="match status" value="1"/>
</dbReference>
<dbReference type="InterPro" id="IPR016876">
    <property type="entry name" value="UCP028234"/>
</dbReference>
<dbReference type="Proteomes" id="UP001529491">
    <property type="component" value="Chromosome"/>
</dbReference>
<proteinExistence type="predicted"/>
<dbReference type="InterPro" id="IPR029063">
    <property type="entry name" value="SAM-dependent_MTases_sf"/>
</dbReference>
<dbReference type="PIRSF" id="PIRSF028234">
    <property type="entry name" value="UCP028234"/>
    <property type="match status" value="1"/>
</dbReference>
<sequence length="250" mass="28282">MKLSPRLQKINSMVQPHYDHIWDCCCDHGLLGAALLQRLQNGTVHFVDVVPELMQDVTTKLERFFPVIENVKRWQVHCIDVALLPLADKSQSQLVIIAGVGGELLIELVQAIVARFPQHSLEFILCPVHHIFEVRTALSTLKLGLIDEHLVEDNQRFYEVLHVSTGSAQVISPVGSQMWNLSQTSDQRYLQKTLAHYQRLRAGLLTNPLVEAPQIKAVESIISAYRTLETSDKVNSMKHAPEHISETKCR</sequence>
<name>A0ABZ0K251_9GAMM</name>
<dbReference type="Gene3D" id="3.40.50.150">
    <property type="entry name" value="Vaccinia Virus protein VP39"/>
    <property type="match status" value="1"/>
</dbReference>
<protein>
    <submittedName>
        <fullName evidence="1">tRNA (Adenine(22)-N(1))-methyltransferase TrmK</fullName>
    </submittedName>
</protein>